<accession>A0A2V4UKD2</accession>
<keyword evidence="4" id="KW-0804">Transcription</keyword>
<dbReference type="OrthoDB" id="9810065at2"/>
<dbReference type="GO" id="GO:0006351">
    <property type="term" value="P:DNA-templated transcription"/>
    <property type="evidence" value="ECO:0007669"/>
    <property type="project" value="TreeGrafter"/>
</dbReference>
<evidence type="ECO:0000256" key="2">
    <source>
        <dbReference type="ARBA" id="ARBA00023015"/>
    </source>
</evidence>
<dbReference type="Proteomes" id="UP000247772">
    <property type="component" value="Unassembled WGS sequence"/>
</dbReference>
<comment type="similarity">
    <text evidence="1">Belongs to the LysR transcriptional regulatory family.</text>
</comment>
<proteinExistence type="inferred from homology"/>
<evidence type="ECO:0000256" key="4">
    <source>
        <dbReference type="ARBA" id="ARBA00023163"/>
    </source>
</evidence>
<dbReference type="EMBL" id="QJSQ01000015">
    <property type="protein sequence ID" value="PYE21236.1"/>
    <property type="molecule type" value="Genomic_DNA"/>
</dbReference>
<organism evidence="6 7">
    <name type="scientific">Paraburkholderia silvatlantica</name>
    <dbReference type="NCBI Taxonomy" id="321895"/>
    <lineage>
        <taxon>Bacteria</taxon>
        <taxon>Pseudomonadati</taxon>
        <taxon>Pseudomonadota</taxon>
        <taxon>Betaproteobacteria</taxon>
        <taxon>Burkholderiales</taxon>
        <taxon>Burkholderiaceae</taxon>
        <taxon>Paraburkholderia</taxon>
    </lineage>
</organism>
<dbReference type="InterPro" id="IPR000847">
    <property type="entry name" value="LysR_HTH_N"/>
</dbReference>
<comment type="caution">
    <text evidence="6">The sequence shown here is derived from an EMBL/GenBank/DDBJ whole genome shotgun (WGS) entry which is preliminary data.</text>
</comment>
<dbReference type="Pfam" id="PF03466">
    <property type="entry name" value="LysR_substrate"/>
    <property type="match status" value="1"/>
</dbReference>
<evidence type="ECO:0000259" key="5">
    <source>
        <dbReference type="PROSITE" id="PS50931"/>
    </source>
</evidence>
<dbReference type="PANTHER" id="PTHR30537">
    <property type="entry name" value="HTH-TYPE TRANSCRIPTIONAL REGULATOR"/>
    <property type="match status" value="1"/>
</dbReference>
<dbReference type="PANTHER" id="PTHR30537:SF74">
    <property type="entry name" value="HTH-TYPE TRANSCRIPTIONAL REGULATOR TRPI"/>
    <property type="match status" value="1"/>
</dbReference>
<keyword evidence="3 6" id="KW-0238">DNA-binding</keyword>
<dbReference type="Gene3D" id="3.40.190.10">
    <property type="entry name" value="Periplasmic binding protein-like II"/>
    <property type="match status" value="2"/>
</dbReference>
<dbReference type="AlphaFoldDB" id="A0A2V4UKD2"/>
<keyword evidence="2" id="KW-0805">Transcription regulation</keyword>
<dbReference type="InterPro" id="IPR036390">
    <property type="entry name" value="WH_DNA-bd_sf"/>
</dbReference>
<evidence type="ECO:0000256" key="3">
    <source>
        <dbReference type="ARBA" id="ARBA00023125"/>
    </source>
</evidence>
<evidence type="ECO:0000256" key="1">
    <source>
        <dbReference type="ARBA" id="ARBA00009437"/>
    </source>
</evidence>
<dbReference type="GO" id="GO:0043565">
    <property type="term" value="F:sequence-specific DNA binding"/>
    <property type="evidence" value="ECO:0007669"/>
    <property type="project" value="TreeGrafter"/>
</dbReference>
<feature type="domain" description="HTH lysR-type" evidence="5">
    <location>
        <begin position="1"/>
        <end position="23"/>
    </location>
</feature>
<protein>
    <submittedName>
        <fullName evidence="6">DNA-binding transcriptional LysR family regulator</fullName>
    </submittedName>
</protein>
<evidence type="ECO:0000313" key="7">
    <source>
        <dbReference type="Proteomes" id="UP000247772"/>
    </source>
</evidence>
<reference evidence="6 7" key="1">
    <citation type="submission" date="2018-06" db="EMBL/GenBank/DDBJ databases">
        <title>Genomic Encyclopedia of Type Strains, Phase IV (KMG-V): Genome sequencing to study the core and pangenomes of soil and plant-associated prokaryotes.</title>
        <authorList>
            <person name="Whitman W."/>
        </authorList>
    </citation>
    <scope>NUCLEOTIDE SEQUENCE [LARGE SCALE GENOMIC DNA]</scope>
    <source>
        <strain evidence="6 7">SRCL-318</strain>
    </source>
</reference>
<dbReference type="PROSITE" id="PS50931">
    <property type="entry name" value="HTH_LYSR"/>
    <property type="match status" value="1"/>
</dbReference>
<dbReference type="SUPFAM" id="SSF46785">
    <property type="entry name" value="Winged helix' DNA-binding domain"/>
    <property type="match status" value="1"/>
</dbReference>
<dbReference type="GO" id="GO:0003700">
    <property type="term" value="F:DNA-binding transcription factor activity"/>
    <property type="evidence" value="ECO:0007669"/>
    <property type="project" value="InterPro"/>
</dbReference>
<gene>
    <name evidence="6" type="ORF">C7410_11579</name>
</gene>
<dbReference type="InterPro" id="IPR058163">
    <property type="entry name" value="LysR-type_TF_proteobact-type"/>
</dbReference>
<dbReference type="Gene3D" id="1.10.10.10">
    <property type="entry name" value="Winged helix-like DNA-binding domain superfamily/Winged helix DNA-binding domain"/>
    <property type="match status" value="1"/>
</dbReference>
<evidence type="ECO:0000313" key="6">
    <source>
        <dbReference type="EMBL" id="PYE21236.1"/>
    </source>
</evidence>
<dbReference type="InterPro" id="IPR005119">
    <property type="entry name" value="LysR_subst-bd"/>
</dbReference>
<dbReference type="SUPFAM" id="SSF53850">
    <property type="entry name" value="Periplasmic binding protein-like II"/>
    <property type="match status" value="1"/>
</dbReference>
<dbReference type="InterPro" id="IPR036388">
    <property type="entry name" value="WH-like_DNA-bd_sf"/>
</dbReference>
<name>A0A2V4UKD2_9BURK</name>
<sequence length="309" mass="34083">MKALEEHLGVVLFKRGPRGLSFTQEGDLLYDYSQRAFDTLGTGVRHLSVSAGRETLVVSVARSFADCVLCRRIGGFVKSNPWIDLRLDVHRYFADLESSGVDISIRLGAGLWDGYRTLAISDDSVGAVCAPDLAQHYEKIRPSDALKEGLLLRNIERDYWQKRQERGNLTPDLEASPVIRFNDSAPMLEAAKGGVGLCLTRLTLASDSLAEGRSRNCGTKSFAMVNGTTLSALNAQTLGVPWSCLCSGWSRNSDAPNCSENLFTNQYYACVVAWPFLSELRARHRFSAQEITCHAAKTSPRKSINTRTL</sequence>
<dbReference type="RefSeq" id="WP_110855913.1">
    <property type="nucleotide sequence ID" value="NZ_QJSQ01000015.1"/>
</dbReference>